<protein>
    <submittedName>
        <fullName evidence="1">Uncharacterized protein</fullName>
    </submittedName>
</protein>
<evidence type="ECO:0000313" key="1">
    <source>
        <dbReference type="EMBL" id="ADB15104.1"/>
    </source>
</evidence>
<reference evidence="1 2" key="1">
    <citation type="journal article" date="2009" name="Stand. Genomic Sci.">
        <title>Complete genome sequence of Pirellula staleyi type strain (ATCC 27377).</title>
        <authorList>
            <person name="Clum A."/>
            <person name="Tindall B.J."/>
            <person name="Sikorski J."/>
            <person name="Ivanova N."/>
            <person name="Mavrommatis K."/>
            <person name="Lucas S."/>
            <person name="Glavina del Rio T."/>
            <person name="Nolan M."/>
            <person name="Chen F."/>
            <person name="Tice H."/>
            <person name="Pitluck S."/>
            <person name="Cheng J.F."/>
            <person name="Chertkov O."/>
            <person name="Brettin T."/>
            <person name="Han C."/>
            <person name="Detter J.C."/>
            <person name="Kuske C."/>
            <person name="Bruce D."/>
            <person name="Goodwin L."/>
            <person name="Ovchinikova G."/>
            <person name="Pati A."/>
            <person name="Mikhailova N."/>
            <person name="Chen A."/>
            <person name="Palaniappan K."/>
            <person name="Land M."/>
            <person name="Hauser L."/>
            <person name="Chang Y.J."/>
            <person name="Jeffries C.D."/>
            <person name="Chain P."/>
            <person name="Rohde M."/>
            <person name="Goker M."/>
            <person name="Bristow J."/>
            <person name="Eisen J.A."/>
            <person name="Markowitz V."/>
            <person name="Hugenholtz P."/>
            <person name="Kyrpides N.C."/>
            <person name="Klenk H.P."/>
            <person name="Lapidus A."/>
        </authorList>
    </citation>
    <scope>NUCLEOTIDE SEQUENCE [LARGE SCALE GENOMIC DNA]</scope>
    <source>
        <strain evidence="2">ATCC 27377 / DSM 6068 / ICPB 4128</strain>
    </source>
</reference>
<keyword evidence="2" id="KW-1185">Reference proteome</keyword>
<name>D2R373_PIRSD</name>
<proteinExistence type="predicted"/>
<dbReference type="AlphaFoldDB" id="D2R373"/>
<dbReference type="KEGG" id="psl:Psta_0414"/>
<dbReference type="STRING" id="530564.Psta_0414"/>
<organism evidence="1 2">
    <name type="scientific">Pirellula staleyi (strain ATCC 27377 / DSM 6068 / ICPB 4128)</name>
    <name type="common">Pirella staleyi</name>
    <dbReference type="NCBI Taxonomy" id="530564"/>
    <lineage>
        <taxon>Bacteria</taxon>
        <taxon>Pseudomonadati</taxon>
        <taxon>Planctomycetota</taxon>
        <taxon>Planctomycetia</taxon>
        <taxon>Pirellulales</taxon>
        <taxon>Pirellulaceae</taxon>
        <taxon>Pirellula</taxon>
    </lineage>
</organism>
<gene>
    <name evidence="1" type="ordered locus">Psta_0414</name>
</gene>
<dbReference type="HOGENOM" id="CLU_2143507_0_0_0"/>
<dbReference type="EMBL" id="CP001848">
    <property type="protein sequence ID" value="ADB15104.1"/>
    <property type="molecule type" value="Genomic_DNA"/>
</dbReference>
<accession>D2R373</accession>
<dbReference type="Proteomes" id="UP000001887">
    <property type="component" value="Chromosome"/>
</dbReference>
<evidence type="ECO:0000313" key="2">
    <source>
        <dbReference type="Proteomes" id="UP000001887"/>
    </source>
</evidence>
<sequence>MFTRLQGLIVLSKHTDLLQVGLTASEKAQAATNAREVVDALIPAEYKVADIVDDLRGVGALSVVHDDEVYISRILEKVNAAPADSATTQRLFSRENVETALGILLKLAPLFL</sequence>